<evidence type="ECO:0000259" key="1">
    <source>
        <dbReference type="PROSITE" id="PS50110"/>
    </source>
</evidence>
<reference evidence="2" key="1">
    <citation type="journal article" date="2014" name="Front. Microbiol.">
        <title>High frequency of phylogenetically diverse reductive dehalogenase-homologous genes in deep subseafloor sedimentary metagenomes.</title>
        <authorList>
            <person name="Kawai M."/>
            <person name="Futagami T."/>
            <person name="Toyoda A."/>
            <person name="Takaki Y."/>
            <person name="Nishi S."/>
            <person name="Hori S."/>
            <person name="Arai W."/>
            <person name="Tsubouchi T."/>
            <person name="Morono Y."/>
            <person name="Uchiyama I."/>
            <person name="Ito T."/>
            <person name="Fujiyama A."/>
            <person name="Inagaki F."/>
            <person name="Takami H."/>
        </authorList>
    </citation>
    <scope>NUCLEOTIDE SEQUENCE</scope>
    <source>
        <strain evidence="2">Expedition CK06-06</strain>
    </source>
</reference>
<dbReference type="PROSITE" id="PS50110">
    <property type="entry name" value="RESPONSE_REGULATORY"/>
    <property type="match status" value="1"/>
</dbReference>
<comment type="caution">
    <text evidence="2">The sequence shown here is derived from an EMBL/GenBank/DDBJ whole genome shotgun (WGS) entry which is preliminary data.</text>
</comment>
<name>X0W813_9ZZZZ</name>
<dbReference type="SUPFAM" id="SSF52172">
    <property type="entry name" value="CheY-like"/>
    <property type="match status" value="1"/>
</dbReference>
<proteinExistence type="predicted"/>
<protein>
    <recommendedName>
        <fullName evidence="1">Response regulatory domain-containing protein</fullName>
    </recommendedName>
</protein>
<organism evidence="2">
    <name type="scientific">marine sediment metagenome</name>
    <dbReference type="NCBI Taxonomy" id="412755"/>
    <lineage>
        <taxon>unclassified sequences</taxon>
        <taxon>metagenomes</taxon>
        <taxon>ecological metagenomes</taxon>
    </lineage>
</organism>
<evidence type="ECO:0000313" key="2">
    <source>
        <dbReference type="EMBL" id="GAG20748.1"/>
    </source>
</evidence>
<gene>
    <name evidence="2" type="ORF">S01H1_56718</name>
</gene>
<dbReference type="InterPro" id="IPR001789">
    <property type="entry name" value="Sig_transdc_resp-reg_receiver"/>
</dbReference>
<accession>X0W813</accession>
<dbReference type="AlphaFoldDB" id="X0W813"/>
<dbReference type="Gene3D" id="3.40.50.2300">
    <property type="match status" value="1"/>
</dbReference>
<dbReference type="GO" id="GO:0000160">
    <property type="term" value="P:phosphorelay signal transduction system"/>
    <property type="evidence" value="ECO:0007669"/>
    <property type="project" value="InterPro"/>
</dbReference>
<feature type="domain" description="Response regulatory" evidence="1">
    <location>
        <begin position="13"/>
        <end position="150"/>
    </location>
</feature>
<dbReference type="InterPro" id="IPR011006">
    <property type="entry name" value="CheY-like_superfamily"/>
</dbReference>
<sequence>MNQQTQGQEEIRILLIDDHVDAPMSGIAGYLEQLSYSGVMVEAVGSAAKALRYVETNKNPEDVVILDLMMDESLVIDGKYYHDYDVGIGLLRRRLRNRAFRYYDVPVLILTNRDTDARAIRSASDLPQVEVVMKKDLLPADLPDRIRAMVRRPGARL</sequence>
<dbReference type="EMBL" id="BARS01036948">
    <property type="protein sequence ID" value="GAG20748.1"/>
    <property type="molecule type" value="Genomic_DNA"/>
</dbReference>